<evidence type="ECO:0000313" key="3">
    <source>
        <dbReference type="Proteomes" id="UP001458415"/>
    </source>
</evidence>
<proteinExistence type="predicted"/>
<feature type="region of interest" description="Disordered" evidence="1">
    <location>
        <begin position="18"/>
        <end position="43"/>
    </location>
</feature>
<reference evidence="2 3" key="1">
    <citation type="submission" date="2024-06" db="EMBL/GenBank/DDBJ databases">
        <title>The Natural Products Discovery Center: Release of the First 8490 Sequenced Strains for Exploring Actinobacteria Biosynthetic Diversity.</title>
        <authorList>
            <person name="Kalkreuter E."/>
            <person name="Kautsar S.A."/>
            <person name="Yang D."/>
            <person name="Bader C.D."/>
            <person name="Teijaro C.N."/>
            <person name="Fluegel L."/>
            <person name="Davis C.M."/>
            <person name="Simpson J.R."/>
            <person name="Lauterbach L."/>
            <person name="Steele A.D."/>
            <person name="Gui C."/>
            <person name="Meng S."/>
            <person name="Li G."/>
            <person name="Viehrig K."/>
            <person name="Ye F."/>
            <person name="Su P."/>
            <person name="Kiefer A.F."/>
            <person name="Nichols A."/>
            <person name="Cepeda A.J."/>
            <person name="Yan W."/>
            <person name="Fan B."/>
            <person name="Jiang Y."/>
            <person name="Adhikari A."/>
            <person name="Zheng C.-J."/>
            <person name="Schuster L."/>
            <person name="Cowan T.M."/>
            <person name="Smanski M.J."/>
            <person name="Chevrette M.G."/>
            <person name="De Carvalho L.P.S."/>
            <person name="Shen B."/>
        </authorList>
    </citation>
    <scope>NUCLEOTIDE SEQUENCE [LARGE SCALE GENOMIC DNA]</scope>
    <source>
        <strain evidence="2 3">NPDC000634</strain>
    </source>
</reference>
<organism evidence="2 3">
    <name type="scientific">Streptomyces carpinensis</name>
    <dbReference type="NCBI Taxonomy" id="66369"/>
    <lineage>
        <taxon>Bacteria</taxon>
        <taxon>Bacillati</taxon>
        <taxon>Actinomycetota</taxon>
        <taxon>Actinomycetes</taxon>
        <taxon>Kitasatosporales</taxon>
        <taxon>Streptomycetaceae</taxon>
        <taxon>Streptomyces</taxon>
    </lineage>
</organism>
<sequence length="43" mass="4696">MTRLHPKGLNISMNVEPGALSMRDEQPKAQSARQNGQLMGMGD</sequence>
<dbReference type="Proteomes" id="UP001458415">
    <property type="component" value="Unassembled WGS sequence"/>
</dbReference>
<keyword evidence="3" id="KW-1185">Reference proteome</keyword>
<feature type="compositionally biased region" description="Polar residues" evidence="1">
    <location>
        <begin position="28"/>
        <end position="37"/>
    </location>
</feature>
<evidence type="ECO:0000256" key="1">
    <source>
        <dbReference type="SAM" id="MobiDB-lite"/>
    </source>
</evidence>
<protein>
    <submittedName>
        <fullName evidence="2">Uncharacterized protein</fullName>
    </submittedName>
</protein>
<dbReference type="EMBL" id="JBEPCU010000033">
    <property type="protein sequence ID" value="MER6976278.1"/>
    <property type="molecule type" value="Genomic_DNA"/>
</dbReference>
<dbReference type="RefSeq" id="WP_279634728.1">
    <property type="nucleotide sequence ID" value="NZ_MUBM01000293.1"/>
</dbReference>
<evidence type="ECO:0000313" key="2">
    <source>
        <dbReference type="EMBL" id="MER6976278.1"/>
    </source>
</evidence>
<comment type="caution">
    <text evidence="2">The sequence shown here is derived from an EMBL/GenBank/DDBJ whole genome shotgun (WGS) entry which is preliminary data.</text>
</comment>
<gene>
    <name evidence="2" type="ORF">ABT317_04305</name>
</gene>
<name>A0ABV1VXU0_9ACTN</name>
<accession>A0ABV1VXU0</accession>